<reference evidence="1 2" key="1">
    <citation type="submission" date="2016-10" db="EMBL/GenBank/DDBJ databases">
        <authorList>
            <person name="de Groot N.N."/>
        </authorList>
    </citation>
    <scope>NUCLEOTIDE SEQUENCE [LARGE SCALE GENOMIC DNA]</scope>
    <source>
        <strain evidence="1 2">AA1</strain>
    </source>
</reference>
<dbReference type="AlphaFoldDB" id="A0A1G5BIB5"/>
<evidence type="ECO:0000313" key="1">
    <source>
        <dbReference type="EMBL" id="SCX89854.1"/>
    </source>
</evidence>
<name>A0A1G5BIB5_9BACT</name>
<dbReference type="EMBL" id="FMUX01000002">
    <property type="protein sequence ID" value="SCX89854.1"/>
    <property type="molecule type" value="Genomic_DNA"/>
</dbReference>
<accession>A0A1G5BIB5</accession>
<sequence>MPKKIIKNAEALNLSELKNMILAAENHNIPIMPAEGPCGGCDLVIKVPEKTAEGPCGGCDVVTPPKNQAEGPCGGCDLMKTL</sequence>
<evidence type="ECO:0000313" key="2">
    <source>
        <dbReference type="Proteomes" id="UP000198870"/>
    </source>
</evidence>
<organism evidence="1 2">
    <name type="scientific">Desulfoluna spongiiphila</name>
    <dbReference type="NCBI Taxonomy" id="419481"/>
    <lineage>
        <taxon>Bacteria</taxon>
        <taxon>Pseudomonadati</taxon>
        <taxon>Thermodesulfobacteriota</taxon>
        <taxon>Desulfobacteria</taxon>
        <taxon>Desulfobacterales</taxon>
        <taxon>Desulfolunaceae</taxon>
        <taxon>Desulfoluna</taxon>
    </lineage>
</organism>
<proteinExistence type="predicted"/>
<dbReference type="Proteomes" id="UP000198870">
    <property type="component" value="Unassembled WGS sequence"/>
</dbReference>
<dbReference type="STRING" id="419481.SAMN05216233_10236"/>
<gene>
    <name evidence="1" type="ORF">SAMN05216233_10236</name>
</gene>
<keyword evidence="2" id="KW-1185">Reference proteome</keyword>
<protein>
    <submittedName>
        <fullName evidence="1">Uncharacterized protein</fullName>
    </submittedName>
</protein>
<dbReference type="RefSeq" id="WP_092208238.1">
    <property type="nucleotide sequence ID" value="NZ_FMUX01000002.1"/>
</dbReference>